<evidence type="ECO:0000313" key="2">
    <source>
        <dbReference type="EMBL" id="KAJ7422289.1"/>
    </source>
</evidence>
<sequence>MKMIEGLEHLCHGGRLGEFRLFNLEEKKLQKDFIGPFQYLKGSDKRSGEGLFTRTSSDRVQDWRISEGNISTKQSDPEHWKASKSPLNADEEEVDEEGGLITSSPNSTGGGDWEGTEVKLDMSKVVIG</sequence>
<reference evidence="2" key="1">
    <citation type="submission" date="2019-10" db="EMBL/GenBank/DDBJ databases">
        <authorList>
            <person name="Soares A.E.R."/>
            <person name="Aleixo A."/>
            <person name="Schneider P."/>
            <person name="Miyaki C.Y."/>
            <person name="Schneider M.P."/>
            <person name="Mello C."/>
            <person name="Vasconcelos A.T.R."/>
        </authorList>
    </citation>
    <scope>NUCLEOTIDE SEQUENCE</scope>
    <source>
        <tissue evidence="2">Muscle</tissue>
    </source>
</reference>
<evidence type="ECO:0000313" key="3">
    <source>
        <dbReference type="Proteomes" id="UP001145742"/>
    </source>
</evidence>
<dbReference type="Proteomes" id="UP001145742">
    <property type="component" value="Unassembled WGS sequence"/>
</dbReference>
<comment type="caution">
    <text evidence="2">The sequence shown here is derived from an EMBL/GenBank/DDBJ whole genome shotgun (WGS) entry which is preliminary data.</text>
</comment>
<accession>A0ABQ9DHU5</accession>
<evidence type="ECO:0000256" key="1">
    <source>
        <dbReference type="SAM" id="MobiDB-lite"/>
    </source>
</evidence>
<organism evidence="2 3">
    <name type="scientific">Willisornis vidua</name>
    <name type="common">Xingu scale-backed antbird</name>
    <dbReference type="NCBI Taxonomy" id="1566151"/>
    <lineage>
        <taxon>Eukaryota</taxon>
        <taxon>Metazoa</taxon>
        <taxon>Chordata</taxon>
        <taxon>Craniata</taxon>
        <taxon>Vertebrata</taxon>
        <taxon>Euteleostomi</taxon>
        <taxon>Archelosauria</taxon>
        <taxon>Archosauria</taxon>
        <taxon>Dinosauria</taxon>
        <taxon>Saurischia</taxon>
        <taxon>Theropoda</taxon>
        <taxon>Coelurosauria</taxon>
        <taxon>Aves</taxon>
        <taxon>Neognathae</taxon>
        <taxon>Neoaves</taxon>
        <taxon>Telluraves</taxon>
        <taxon>Australaves</taxon>
        <taxon>Passeriformes</taxon>
        <taxon>Thamnophilidae</taxon>
        <taxon>Willisornis</taxon>
    </lineage>
</organism>
<name>A0ABQ9DHU5_9PASS</name>
<feature type="region of interest" description="Disordered" evidence="1">
    <location>
        <begin position="68"/>
        <end position="128"/>
    </location>
</feature>
<keyword evidence="3" id="KW-1185">Reference proteome</keyword>
<feature type="compositionally biased region" description="Acidic residues" evidence="1">
    <location>
        <begin position="89"/>
        <end position="98"/>
    </location>
</feature>
<dbReference type="EMBL" id="WHWB01033056">
    <property type="protein sequence ID" value="KAJ7422289.1"/>
    <property type="molecule type" value="Genomic_DNA"/>
</dbReference>
<gene>
    <name evidence="2" type="ORF">WISP_38593</name>
</gene>
<protein>
    <submittedName>
        <fullName evidence="2">Uncharacterized protein</fullName>
    </submittedName>
</protein>
<proteinExistence type="predicted"/>